<keyword evidence="2" id="KW-1185">Reference proteome</keyword>
<evidence type="ECO:0000313" key="1">
    <source>
        <dbReference type="EMBL" id="TKV99630.1"/>
    </source>
</evidence>
<dbReference type="AlphaFoldDB" id="A0A4U6TC57"/>
<name>A0A4U6TC57_SETVI</name>
<dbReference type="EMBL" id="CM016559">
    <property type="protein sequence ID" value="TKV99630.1"/>
    <property type="molecule type" value="Genomic_DNA"/>
</dbReference>
<dbReference type="Proteomes" id="UP000298652">
    <property type="component" value="Chromosome 8"/>
</dbReference>
<proteinExistence type="predicted"/>
<organism evidence="1 2">
    <name type="scientific">Setaria viridis</name>
    <name type="common">Green bristlegrass</name>
    <name type="synonym">Setaria italica subsp. viridis</name>
    <dbReference type="NCBI Taxonomy" id="4556"/>
    <lineage>
        <taxon>Eukaryota</taxon>
        <taxon>Viridiplantae</taxon>
        <taxon>Streptophyta</taxon>
        <taxon>Embryophyta</taxon>
        <taxon>Tracheophyta</taxon>
        <taxon>Spermatophyta</taxon>
        <taxon>Magnoliopsida</taxon>
        <taxon>Liliopsida</taxon>
        <taxon>Poales</taxon>
        <taxon>Poaceae</taxon>
        <taxon>PACMAD clade</taxon>
        <taxon>Panicoideae</taxon>
        <taxon>Panicodae</taxon>
        <taxon>Paniceae</taxon>
        <taxon>Cenchrinae</taxon>
        <taxon>Setaria</taxon>
    </lineage>
</organism>
<accession>A0A4U6TC57</accession>
<dbReference type="Gramene" id="TKV99630">
    <property type="protein sequence ID" value="TKV99630"/>
    <property type="gene ID" value="SEVIR_8G056715v2"/>
</dbReference>
<protein>
    <submittedName>
        <fullName evidence="1">Uncharacterized protein</fullName>
    </submittedName>
</protein>
<gene>
    <name evidence="1" type="ORF">SEVIR_8G056715v2</name>
</gene>
<evidence type="ECO:0000313" key="2">
    <source>
        <dbReference type="Proteomes" id="UP000298652"/>
    </source>
</evidence>
<sequence>MSACEDLMLDFFVQISRGSKKIVQIGARDENMRLRCCVIYRSELLYSSCRFLILHVIDAASKVSSSVSVAEP</sequence>
<reference evidence="1" key="1">
    <citation type="submission" date="2019-03" db="EMBL/GenBank/DDBJ databases">
        <title>WGS assembly of Setaria viridis.</title>
        <authorList>
            <person name="Huang P."/>
            <person name="Jenkins J."/>
            <person name="Grimwood J."/>
            <person name="Barry K."/>
            <person name="Healey A."/>
            <person name="Mamidi S."/>
            <person name="Sreedasyam A."/>
            <person name="Shu S."/>
            <person name="Feldman M."/>
            <person name="Wu J."/>
            <person name="Yu Y."/>
            <person name="Chen C."/>
            <person name="Johnson J."/>
            <person name="Rokhsar D."/>
            <person name="Baxter I."/>
            <person name="Schmutz J."/>
            <person name="Brutnell T."/>
            <person name="Kellogg E."/>
        </authorList>
    </citation>
    <scope>NUCLEOTIDE SEQUENCE [LARGE SCALE GENOMIC DNA]</scope>
</reference>